<dbReference type="EMBL" id="JBHSIT010000001">
    <property type="protein sequence ID" value="MFC4905904.1"/>
    <property type="molecule type" value="Genomic_DNA"/>
</dbReference>
<organism evidence="18 19">
    <name type="scientific">Actinomadura gamaensis</name>
    <dbReference type="NCBI Taxonomy" id="1763541"/>
    <lineage>
        <taxon>Bacteria</taxon>
        <taxon>Bacillati</taxon>
        <taxon>Actinomycetota</taxon>
        <taxon>Actinomycetes</taxon>
        <taxon>Streptosporangiales</taxon>
        <taxon>Thermomonosporaceae</taxon>
        <taxon>Actinomadura</taxon>
    </lineage>
</organism>
<evidence type="ECO:0000256" key="3">
    <source>
        <dbReference type="ARBA" id="ARBA00022448"/>
    </source>
</evidence>
<dbReference type="NCBIfam" id="TIGR00437">
    <property type="entry name" value="feoB"/>
    <property type="match status" value="1"/>
</dbReference>
<evidence type="ECO:0000256" key="10">
    <source>
        <dbReference type="ARBA" id="ARBA00023065"/>
    </source>
</evidence>
<evidence type="ECO:0000259" key="17">
    <source>
        <dbReference type="PROSITE" id="PS51711"/>
    </source>
</evidence>
<comment type="similarity">
    <text evidence="15">Belongs to the TRAFAC class TrmE-Era-EngA-EngB-Septin-like GTPase superfamily. FeoB GTPase (TC 9.A.8) family.</text>
</comment>
<keyword evidence="3 15" id="KW-0813">Transport</keyword>
<evidence type="ECO:0000256" key="8">
    <source>
        <dbReference type="ARBA" id="ARBA00022989"/>
    </source>
</evidence>
<evidence type="ECO:0000256" key="1">
    <source>
        <dbReference type="ARBA" id="ARBA00003926"/>
    </source>
</evidence>
<feature type="transmembrane region" description="Helical" evidence="15">
    <location>
        <begin position="366"/>
        <end position="390"/>
    </location>
</feature>
<keyword evidence="7" id="KW-0547">Nucleotide-binding</keyword>
<evidence type="ECO:0000256" key="9">
    <source>
        <dbReference type="ARBA" id="ARBA00023004"/>
    </source>
</evidence>
<evidence type="ECO:0000313" key="18">
    <source>
        <dbReference type="EMBL" id="MFC4905904.1"/>
    </source>
</evidence>
<evidence type="ECO:0000256" key="6">
    <source>
        <dbReference type="ARBA" id="ARBA00022692"/>
    </source>
</evidence>
<dbReference type="PANTHER" id="PTHR43185">
    <property type="entry name" value="FERROUS IRON TRANSPORT PROTEIN B"/>
    <property type="match status" value="1"/>
</dbReference>
<dbReference type="RefSeq" id="WP_378251638.1">
    <property type="nucleotide sequence ID" value="NZ_JBHSIT010000001.1"/>
</dbReference>
<comment type="subcellular location">
    <subcellularLocation>
        <location evidence="15">Cell inner membrane</location>
        <topology evidence="15">Multi-pass membrane protein</topology>
    </subcellularLocation>
    <subcellularLocation>
        <location evidence="2">Cell membrane</location>
        <topology evidence="2">Multi-pass membrane protein</topology>
    </subcellularLocation>
</comment>
<evidence type="ECO:0000256" key="2">
    <source>
        <dbReference type="ARBA" id="ARBA00004651"/>
    </source>
</evidence>
<dbReference type="InterPro" id="IPR041069">
    <property type="entry name" value="FeoB_Cyto"/>
</dbReference>
<keyword evidence="4" id="KW-1003">Cell membrane</keyword>
<dbReference type="Pfam" id="PF02421">
    <property type="entry name" value="FeoB_N"/>
    <property type="match status" value="1"/>
</dbReference>
<dbReference type="InterPro" id="IPR050860">
    <property type="entry name" value="FeoB_GTPase"/>
</dbReference>
<sequence length="704" mass="73728">MTGVKAASCHGGSTAVASPPGTPVVALAGNPNVGKSTVFNALTGARQHVGNWPGKTVDVARGPWRLPGGRRAEVVDLPGTYSLVPCSPDEELTRELIVTGQVDAVVVALDAGNLARNLYLLAQLLETGRPVAVALTMVDTAAARGLAVDAAALAARTGVPVVPIDARSGRGLPELGAAVSGLLDDPRPPVPPALGAAEEVLAELEAAVADVPELAGLPRRWVATALLSGDVPEDTPDAVRATAAELGDRLAAATGDAGDDLWDADAALADQRYAWAHEVLEASVRREAGADADTRTDRVDRVLTSRAFGLPILLAVMWTVFTATTTLAKPLQDGLAALFDGPVTSGANSALAWAPGWLDGLIVQGLIGGVGQVLSFVPLMIIMFVLMTLLEDSGYLARAAFLADRLMRAMGLPSRAFLPLLVGFGCNVPALSATRILPNARQRLLLGLVIPYLSCSARLVVYVLMASIFFGSMAGTVVFGMYVLSIVMVVAVGLLLRRTLFRDVTHEPLVLELPPYRVPTVRVTAAQTWVRLRGFLRTASGIIVGTVTAVWLLSSVSLHGEAFGKGPIEDSAMAGISRAAAPVFEPLGFGDWHPAAAMVTGFVAKEAVVATMAQTYTVAEPGDGHRPGALGARIKDTFEKTSHGHPTPAALAFLVFLLAYTPCMTTVATQWQTIGRRLTLYGMGMQLVIAWVLALAVFQLGRLM</sequence>
<keyword evidence="6 15" id="KW-0812">Transmembrane</keyword>
<evidence type="ECO:0000256" key="11">
    <source>
        <dbReference type="ARBA" id="ARBA00023134"/>
    </source>
</evidence>
<feature type="transmembrane region" description="Helical" evidence="15">
    <location>
        <begin position="308"/>
        <end position="328"/>
    </location>
</feature>
<dbReference type="InterPro" id="IPR027417">
    <property type="entry name" value="P-loop_NTPase"/>
</dbReference>
<feature type="transmembrane region" description="Helical" evidence="15">
    <location>
        <begin position="416"/>
        <end position="437"/>
    </location>
</feature>
<evidence type="ECO:0000256" key="12">
    <source>
        <dbReference type="ARBA" id="ARBA00023136"/>
    </source>
</evidence>
<keyword evidence="8 15" id="KW-1133">Transmembrane helix</keyword>
<dbReference type="Proteomes" id="UP001595872">
    <property type="component" value="Unassembled WGS sequence"/>
</dbReference>
<dbReference type="Gene3D" id="3.40.50.300">
    <property type="entry name" value="P-loop containing nucleotide triphosphate hydrolases"/>
    <property type="match status" value="1"/>
</dbReference>
<dbReference type="InterPro" id="IPR030389">
    <property type="entry name" value="G_FEOB_dom"/>
</dbReference>
<evidence type="ECO:0000256" key="5">
    <source>
        <dbReference type="ARBA" id="ARBA00022496"/>
    </source>
</evidence>
<dbReference type="Pfam" id="PF07670">
    <property type="entry name" value="Gate"/>
    <property type="match status" value="2"/>
</dbReference>
<evidence type="ECO:0000256" key="16">
    <source>
        <dbReference type="SAM" id="MobiDB-lite"/>
    </source>
</evidence>
<evidence type="ECO:0000256" key="14">
    <source>
        <dbReference type="NCBIfam" id="TIGR00437"/>
    </source>
</evidence>
<feature type="region of interest" description="Disordered" evidence="16">
    <location>
        <begin position="1"/>
        <end position="22"/>
    </location>
</feature>
<evidence type="ECO:0000256" key="4">
    <source>
        <dbReference type="ARBA" id="ARBA00022475"/>
    </source>
</evidence>
<dbReference type="PANTHER" id="PTHR43185:SF1">
    <property type="entry name" value="FE(2+) TRANSPORTER FEOB"/>
    <property type="match status" value="1"/>
</dbReference>
<feature type="transmembrane region" description="Helical" evidence="15">
    <location>
        <begin position="649"/>
        <end position="668"/>
    </location>
</feature>
<keyword evidence="10" id="KW-0406">Ion transport</keyword>
<evidence type="ECO:0000256" key="7">
    <source>
        <dbReference type="ARBA" id="ARBA00022741"/>
    </source>
</evidence>
<protein>
    <recommendedName>
        <fullName evidence="13 14">Ferrous iron transport protein B</fullName>
    </recommendedName>
</protein>
<dbReference type="InterPro" id="IPR011640">
    <property type="entry name" value="Fe2_transport_prot_B_C"/>
</dbReference>
<feature type="transmembrane region" description="Helical" evidence="15">
    <location>
        <begin position="534"/>
        <end position="553"/>
    </location>
</feature>
<name>A0ABV9TPI2_9ACTN</name>
<evidence type="ECO:0000256" key="15">
    <source>
        <dbReference type="RuleBase" id="RU362098"/>
    </source>
</evidence>
<evidence type="ECO:0000313" key="19">
    <source>
        <dbReference type="Proteomes" id="UP001595872"/>
    </source>
</evidence>
<comment type="caution">
    <text evidence="18">The sequence shown here is derived from an EMBL/GenBank/DDBJ whole genome shotgun (WGS) entry which is preliminary data.</text>
</comment>
<comment type="function">
    <text evidence="1 15">Probable transporter of a GTP-driven Fe(2+) uptake system.</text>
</comment>
<dbReference type="InterPro" id="IPR011642">
    <property type="entry name" value="Gate_dom"/>
</dbReference>
<evidence type="ECO:0000256" key="13">
    <source>
        <dbReference type="ARBA" id="ARBA00031200"/>
    </source>
</evidence>
<keyword evidence="12 15" id="KW-0472">Membrane</keyword>
<feature type="transmembrane region" description="Helical" evidence="15">
    <location>
        <begin position="334"/>
        <end position="354"/>
    </location>
</feature>
<dbReference type="PROSITE" id="PS51711">
    <property type="entry name" value="G_FEOB"/>
    <property type="match status" value="1"/>
</dbReference>
<keyword evidence="19" id="KW-1185">Reference proteome</keyword>
<feature type="transmembrane region" description="Helical" evidence="15">
    <location>
        <begin position="680"/>
        <end position="701"/>
    </location>
</feature>
<feature type="domain" description="FeoB-type G" evidence="17">
    <location>
        <begin position="22"/>
        <end position="185"/>
    </location>
</feature>
<gene>
    <name evidence="18" type="primary">feoB</name>
    <name evidence="18" type="ORF">ACFPCY_01105</name>
</gene>
<accession>A0ABV9TPI2</accession>
<keyword evidence="11 15" id="KW-0342">GTP-binding</keyword>
<feature type="transmembrane region" description="Helical" evidence="15">
    <location>
        <begin position="476"/>
        <end position="496"/>
    </location>
</feature>
<dbReference type="SUPFAM" id="SSF52540">
    <property type="entry name" value="P-loop containing nucleoside triphosphate hydrolases"/>
    <property type="match status" value="1"/>
</dbReference>
<keyword evidence="5 15" id="KW-0410">Iron transport</keyword>
<dbReference type="CDD" id="cd01879">
    <property type="entry name" value="FeoB"/>
    <property type="match status" value="1"/>
</dbReference>
<dbReference type="Pfam" id="PF17910">
    <property type="entry name" value="FeoB_Cyto"/>
    <property type="match status" value="1"/>
</dbReference>
<keyword evidence="9 15" id="KW-0408">Iron</keyword>
<dbReference type="Gene3D" id="1.10.287.1770">
    <property type="match status" value="1"/>
</dbReference>
<dbReference type="InterPro" id="IPR003373">
    <property type="entry name" value="Fe2_transport_prot-B"/>
</dbReference>
<feature type="transmembrane region" description="Helical" evidence="15">
    <location>
        <begin position="444"/>
        <end position="470"/>
    </location>
</feature>
<dbReference type="Pfam" id="PF07664">
    <property type="entry name" value="FeoB_C"/>
    <property type="match status" value="1"/>
</dbReference>
<reference evidence="19" key="1">
    <citation type="journal article" date="2019" name="Int. J. Syst. Evol. Microbiol.">
        <title>The Global Catalogue of Microorganisms (GCM) 10K type strain sequencing project: providing services to taxonomists for standard genome sequencing and annotation.</title>
        <authorList>
            <consortium name="The Broad Institute Genomics Platform"/>
            <consortium name="The Broad Institute Genome Sequencing Center for Infectious Disease"/>
            <person name="Wu L."/>
            <person name="Ma J."/>
        </authorList>
    </citation>
    <scope>NUCLEOTIDE SEQUENCE [LARGE SCALE GENOMIC DNA]</scope>
    <source>
        <strain evidence="19">KLKA75</strain>
    </source>
</reference>
<proteinExistence type="inferred from homology"/>